<proteinExistence type="predicted"/>
<name>A0ABN8V9M2_STRGL</name>
<evidence type="ECO:0000313" key="1">
    <source>
        <dbReference type="EMBL" id="CAH9419520.1"/>
    </source>
</evidence>
<keyword evidence="2" id="KW-1185">Reference proteome</keyword>
<comment type="caution">
    <text evidence="1">The sequence shown here is derived from an EMBL/GenBank/DDBJ whole genome shotgun (WGS) entry which is preliminary data.</text>
</comment>
<dbReference type="Proteomes" id="UP001154015">
    <property type="component" value="Unassembled WGS sequence"/>
</dbReference>
<dbReference type="RefSeq" id="WP_318575491.1">
    <property type="nucleotide sequence ID" value="NZ_CAKXYP010000025.1"/>
</dbReference>
<accession>A0ABN8V9M2</accession>
<evidence type="ECO:0000313" key="2">
    <source>
        <dbReference type="Proteomes" id="UP001154015"/>
    </source>
</evidence>
<sequence length="74" mass="8221">MPDSARPSNMHAATEHIVREMTEAQLNRAGIQADYWHGGPTYYRDGRELNPCEKVLLPAVAPDTAPIDQQTEST</sequence>
<gene>
    <name evidence="1" type="ORF">SGL43_06575</name>
</gene>
<dbReference type="EMBL" id="CAKXYP010000025">
    <property type="protein sequence ID" value="CAH9419520.1"/>
    <property type="molecule type" value="Genomic_DNA"/>
</dbReference>
<reference evidence="1" key="1">
    <citation type="submission" date="2022-03" db="EMBL/GenBank/DDBJ databases">
        <authorList>
            <person name="Leyn A S."/>
        </authorList>
    </citation>
    <scope>NUCLEOTIDE SEQUENCE</scope>
    <source>
        <strain evidence="1">Streptomyces globisporus 4-3</strain>
    </source>
</reference>
<protein>
    <submittedName>
        <fullName evidence="1">Uncharacterized protein</fullName>
    </submittedName>
</protein>
<organism evidence="1 2">
    <name type="scientific">Streptomyces globisporus</name>
    <dbReference type="NCBI Taxonomy" id="1908"/>
    <lineage>
        <taxon>Bacteria</taxon>
        <taxon>Bacillati</taxon>
        <taxon>Actinomycetota</taxon>
        <taxon>Actinomycetes</taxon>
        <taxon>Kitasatosporales</taxon>
        <taxon>Streptomycetaceae</taxon>
        <taxon>Streptomyces</taxon>
    </lineage>
</organism>